<dbReference type="InterPro" id="IPR011701">
    <property type="entry name" value="MFS"/>
</dbReference>
<evidence type="ECO:0000256" key="2">
    <source>
        <dbReference type="ARBA" id="ARBA00022448"/>
    </source>
</evidence>
<dbReference type="RefSeq" id="WP_128632623.1">
    <property type="nucleotide sequence ID" value="NZ_RRCN01000001.1"/>
</dbReference>
<organism evidence="9 10">
    <name type="scientific">Paenibacillus oralis</name>
    <dbReference type="NCBI Taxonomy" id="2490856"/>
    <lineage>
        <taxon>Bacteria</taxon>
        <taxon>Bacillati</taxon>
        <taxon>Bacillota</taxon>
        <taxon>Bacilli</taxon>
        <taxon>Bacillales</taxon>
        <taxon>Paenibacillaceae</taxon>
        <taxon>Paenibacillus</taxon>
    </lineage>
</organism>
<evidence type="ECO:0000313" key="10">
    <source>
        <dbReference type="Proteomes" id="UP000267017"/>
    </source>
</evidence>
<dbReference type="PANTHER" id="PTHR43266">
    <property type="entry name" value="MACROLIDE-EFFLUX PROTEIN"/>
    <property type="match status" value="1"/>
</dbReference>
<feature type="transmembrane region" description="Helical" evidence="8">
    <location>
        <begin position="372"/>
        <end position="395"/>
    </location>
</feature>
<evidence type="ECO:0000256" key="4">
    <source>
        <dbReference type="ARBA" id="ARBA00022692"/>
    </source>
</evidence>
<dbReference type="InterPro" id="IPR036259">
    <property type="entry name" value="MFS_trans_sf"/>
</dbReference>
<keyword evidence="2" id="KW-0813">Transport</keyword>
<name>A0A3P3U3V0_9BACL</name>
<feature type="transmembrane region" description="Helical" evidence="8">
    <location>
        <begin position="307"/>
        <end position="325"/>
    </location>
</feature>
<feature type="region of interest" description="Disordered" evidence="7">
    <location>
        <begin position="195"/>
        <end position="231"/>
    </location>
</feature>
<dbReference type="GO" id="GO:0022857">
    <property type="term" value="F:transmembrane transporter activity"/>
    <property type="evidence" value="ECO:0007669"/>
    <property type="project" value="InterPro"/>
</dbReference>
<accession>A0A3P3U3V0</accession>
<dbReference type="AlphaFoldDB" id="A0A3P3U3V0"/>
<protein>
    <submittedName>
        <fullName evidence="9">MFS transporter</fullName>
    </submittedName>
</protein>
<keyword evidence="4 8" id="KW-0812">Transmembrane</keyword>
<evidence type="ECO:0000256" key="8">
    <source>
        <dbReference type="SAM" id="Phobius"/>
    </source>
</evidence>
<gene>
    <name evidence="9" type="ORF">EHV15_19260</name>
</gene>
<feature type="transmembrane region" description="Helical" evidence="8">
    <location>
        <begin position="171"/>
        <end position="191"/>
    </location>
</feature>
<dbReference type="GO" id="GO:0005886">
    <property type="term" value="C:plasma membrane"/>
    <property type="evidence" value="ECO:0007669"/>
    <property type="project" value="UniProtKB-SubCell"/>
</dbReference>
<dbReference type="Gene3D" id="1.20.1250.20">
    <property type="entry name" value="MFS general substrate transporter like domains"/>
    <property type="match status" value="1"/>
</dbReference>
<evidence type="ECO:0000256" key="3">
    <source>
        <dbReference type="ARBA" id="ARBA00022475"/>
    </source>
</evidence>
<evidence type="ECO:0000256" key="7">
    <source>
        <dbReference type="SAM" id="MobiDB-lite"/>
    </source>
</evidence>
<feature type="transmembrane region" description="Helical" evidence="8">
    <location>
        <begin position="32"/>
        <end position="57"/>
    </location>
</feature>
<feature type="transmembrane region" description="Helical" evidence="8">
    <location>
        <begin position="401"/>
        <end position="420"/>
    </location>
</feature>
<dbReference type="Pfam" id="PF07690">
    <property type="entry name" value="MFS_1"/>
    <property type="match status" value="1"/>
</dbReference>
<keyword evidence="6 8" id="KW-0472">Membrane</keyword>
<dbReference type="EMBL" id="RRCN01000001">
    <property type="protein sequence ID" value="RRJ64824.1"/>
    <property type="molecule type" value="Genomic_DNA"/>
</dbReference>
<keyword evidence="5 8" id="KW-1133">Transmembrane helix</keyword>
<evidence type="ECO:0000256" key="5">
    <source>
        <dbReference type="ARBA" id="ARBA00022989"/>
    </source>
</evidence>
<feature type="transmembrane region" description="Helical" evidence="8">
    <location>
        <begin position="244"/>
        <end position="271"/>
    </location>
</feature>
<dbReference type="SUPFAM" id="SSF103473">
    <property type="entry name" value="MFS general substrate transporter"/>
    <property type="match status" value="1"/>
</dbReference>
<feature type="transmembrane region" description="Helical" evidence="8">
    <location>
        <begin position="142"/>
        <end position="165"/>
    </location>
</feature>
<keyword evidence="10" id="KW-1185">Reference proteome</keyword>
<dbReference type="CDD" id="cd06173">
    <property type="entry name" value="MFS_MefA_like"/>
    <property type="match status" value="1"/>
</dbReference>
<feature type="transmembrane region" description="Helical" evidence="8">
    <location>
        <begin position="277"/>
        <end position="295"/>
    </location>
</feature>
<evidence type="ECO:0000256" key="6">
    <source>
        <dbReference type="ARBA" id="ARBA00023136"/>
    </source>
</evidence>
<dbReference type="PANTHER" id="PTHR43266:SF10">
    <property type="entry name" value="BACILYSIN EXPORTER BACE-RELATED"/>
    <property type="match status" value="1"/>
</dbReference>
<dbReference type="OrthoDB" id="9775268at2"/>
<feature type="transmembrane region" description="Helical" evidence="8">
    <location>
        <begin position="102"/>
        <end position="121"/>
    </location>
</feature>
<comment type="caution">
    <text evidence="9">The sequence shown here is derived from an EMBL/GenBank/DDBJ whole genome shotgun (WGS) entry which is preliminary data.</text>
</comment>
<proteinExistence type="predicted"/>
<dbReference type="Proteomes" id="UP000267017">
    <property type="component" value="Unassembled WGS sequence"/>
</dbReference>
<reference evidence="9 10" key="1">
    <citation type="submission" date="2018-11" db="EMBL/GenBank/DDBJ databases">
        <title>Genome sequencing of Paenibacillus sp. KCOM 3021 (= ChDC PVNT-B20).</title>
        <authorList>
            <person name="Kook J.-K."/>
            <person name="Park S.-N."/>
            <person name="Lim Y.K."/>
        </authorList>
    </citation>
    <scope>NUCLEOTIDE SEQUENCE [LARGE SCALE GENOMIC DNA]</scope>
    <source>
        <strain evidence="9 10">KCOM 3021</strain>
    </source>
</reference>
<evidence type="ECO:0000256" key="1">
    <source>
        <dbReference type="ARBA" id="ARBA00004651"/>
    </source>
</evidence>
<comment type="subcellular location">
    <subcellularLocation>
        <location evidence="1">Cell membrane</location>
        <topology evidence="1">Multi-pass membrane protein</topology>
    </subcellularLocation>
</comment>
<feature type="transmembrane region" description="Helical" evidence="8">
    <location>
        <begin position="331"/>
        <end position="351"/>
    </location>
</feature>
<keyword evidence="3" id="KW-1003">Cell membrane</keyword>
<evidence type="ECO:0000313" key="9">
    <source>
        <dbReference type="EMBL" id="RRJ64824.1"/>
    </source>
</evidence>
<sequence length="435" mass="46239">MKHHQMLREEKQYARLFAAGIVNGIGDRFSQVAVLGLLLSLTGSGLAVGITFAVRLIPYLLFGPLGGLLADRFSKKSIMIFTDIARFFFALTPLLVRHADDVWIIYVSSFALSAGEALYAPARMSVIPRLVRRENLLAVNSLEQAMVGYVLIGGSVTGGFVSALIGGQASFVLNALTFLASALLLSGLDLSREPRRSTEARGSDASSGVPDRAFTEASEEPSRSIPEPQSKPPGALRLLLSRSLYLRLMIIVFAIWPIGDGMINILISVYASEVFHMGEIGIGLLYGALGIGLVAGSKITGKIGRRMETVAIFALLLEGAIHMLISQSAFFMLALILMVGSAMVSSIGNACNETVLMKTVPAGWQGRFFGTLAALQNAIMGVSMLLAGFLLDFAAPRSLGLAAGILFTLLGAGAGIVWAVSPSRQARTNIESESL</sequence>